<evidence type="ECO:0000259" key="1">
    <source>
        <dbReference type="Pfam" id="PF05173"/>
    </source>
</evidence>
<dbReference type="Pfam" id="PF05173">
    <property type="entry name" value="DapB_C"/>
    <property type="match status" value="1"/>
</dbReference>
<dbReference type="AlphaFoldDB" id="A0A2G9Y8W4"/>
<dbReference type="InterPro" id="IPR022663">
    <property type="entry name" value="DapB_C"/>
</dbReference>
<feature type="non-terminal residue" evidence="2">
    <location>
        <position position="1"/>
    </location>
</feature>
<gene>
    <name evidence="2" type="ORF">COX46_05370</name>
</gene>
<dbReference type="EMBL" id="PCRF01000260">
    <property type="protein sequence ID" value="PIP15644.1"/>
    <property type="molecule type" value="Genomic_DNA"/>
</dbReference>
<dbReference type="Gene3D" id="3.40.50.720">
    <property type="entry name" value="NAD(P)-binding Rossmann-like Domain"/>
    <property type="match status" value="1"/>
</dbReference>
<evidence type="ECO:0000313" key="2">
    <source>
        <dbReference type="EMBL" id="PIP15644.1"/>
    </source>
</evidence>
<feature type="domain" description="Dihydrodipicolinate reductase C-terminal" evidence="1">
    <location>
        <begin position="1"/>
        <end position="48"/>
    </location>
</feature>
<dbReference type="GO" id="GO:0008839">
    <property type="term" value="F:4-hydroxy-tetrahydrodipicolinate reductase"/>
    <property type="evidence" value="ECO:0007669"/>
    <property type="project" value="InterPro"/>
</dbReference>
<dbReference type="GO" id="GO:0009089">
    <property type="term" value="P:lysine biosynthetic process via diaminopimelate"/>
    <property type="evidence" value="ECO:0007669"/>
    <property type="project" value="InterPro"/>
</dbReference>
<proteinExistence type="predicted"/>
<accession>A0A2G9Y8W4</accession>
<dbReference type="SUPFAM" id="SSF51735">
    <property type="entry name" value="NAD(P)-binding Rossmann-fold domains"/>
    <property type="match status" value="1"/>
</dbReference>
<name>A0A2G9Y8W4_9BACT</name>
<sequence>TIIFGTTGERLELTHKAGSRQAFARGALKAALFVSQQKAGFYTMSALLNLTSCKP</sequence>
<dbReference type="Gene3D" id="3.30.360.10">
    <property type="entry name" value="Dihydrodipicolinate Reductase, domain 2"/>
    <property type="match status" value="1"/>
</dbReference>
<protein>
    <submittedName>
        <fullName evidence="2">4-hydroxy-tetrahydrodipicolinate reductase</fullName>
    </submittedName>
</protein>
<comment type="caution">
    <text evidence="2">The sequence shown here is derived from an EMBL/GenBank/DDBJ whole genome shotgun (WGS) entry which is preliminary data.</text>
</comment>
<dbReference type="InterPro" id="IPR036291">
    <property type="entry name" value="NAD(P)-bd_dom_sf"/>
</dbReference>
<evidence type="ECO:0000313" key="3">
    <source>
        <dbReference type="Proteomes" id="UP000230392"/>
    </source>
</evidence>
<dbReference type="Proteomes" id="UP000230392">
    <property type="component" value="Unassembled WGS sequence"/>
</dbReference>
<organism evidence="2 3">
    <name type="scientific">bacterium (Candidatus Ratteibacteria) CG23_combo_of_CG06-09_8_20_14_all_48_7</name>
    <dbReference type="NCBI Taxonomy" id="2014292"/>
    <lineage>
        <taxon>Bacteria</taxon>
        <taxon>Candidatus Ratteibacteria</taxon>
    </lineage>
</organism>
<reference evidence="2 3" key="1">
    <citation type="submission" date="2017-09" db="EMBL/GenBank/DDBJ databases">
        <title>Depth-based differentiation of microbial function through sediment-hosted aquifers and enrichment of novel symbionts in the deep terrestrial subsurface.</title>
        <authorList>
            <person name="Probst A.J."/>
            <person name="Ladd B."/>
            <person name="Jarett J.K."/>
            <person name="Geller-Mcgrath D.E."/>
            <person name="Sieber C.M."/>
            <person name="Emerson J.B."/>
            <person name="Anantharaman K."/>
            <person name="Thomas B.C."/>
            <person name="Malmstrom R."/>
            <person name="Stieglmeier M."/>
            <person name="Klingl A."/>
            <person name="Woyke T."/>
            <person name="Ryan C.M."/>
            <person name="Banfield J.F."/>
        </authorList>
    </citation>
    <scope>NUCLEOTIDE SEQUENCE [LARGE SCALE GENOMIC DNA]</scope>
    <source>
        <strain evidence="2">CG23_combo_of_CG06-09_8_20_14_all_48_7</strain>
    </source>
</reference>